<protein>
    <recommendedName>
        <fullName evidence="3 6">Glucosylceramidase</fullName>
        <ecNumber evidence="3 6">3.2.1.45</ecNumber>
    </recommendedName>
</protein>
<dbReference type="PRINTS" id="PR00843">
    <property type="entry name" value="GLHYDRLASE30"/>
</dbReference>
<reference evidence="10" key="2">
    <citation type="submission" date="2017-05" db="UniProtKB">
        <authorList>
            <consortium name="EnsemblMetazoa"/>
        </authorList>
    </citation>
    <scope>IDENTIFICATION</scope>
</reference>
<gene>
    <name evidence="10" type="primary">100638213</name>
</gene>
<evidence type="ECO:0000259" key="8">
    <source>
        <dbReference type="Pfam" id="PF02055"/>
    </source>
</evidence>
<evidence type="ECO:0000256" key="7">
    <source>
        <dbReference type="SAM" id="SignalP"/>
    </source>
</evidence>
<keyword evidence="5 6" id="KW-0378">Hydrolase</keyword>
<dbReference type="OrthoDB" id="2160638at2759"/>
<evidence type="ECO:0000256" key="1">
    <source>
        <dbReference type="ARBA" id="ARBA00001013"/>
    </source>
</evidence>
<dbReference type="eggNOG" id="KOG2566">
    <property type="taxonomic scope" value="Eukaryota"/>
</dbReference>
<evidence type="ECO:0000256" key="5">
    <source>
        <dbReference type="ARBA" id="ARBA00022801"/>
    </source>
</evidence>
<feature type="chain" id="PRO_5012440222" description="Glucosylceramidase" evidence="7">
    <location>
        <begin position="22"/>
        <end position="501"/>
    </location>
</feature>
<dbReference type="PANTHER" id="PTHR11069">
    <property type="entry name" value="GLUCOSYLCERAMIDASE"/>
    <property type="match status" value="1"/>
</dbReference>
<sequence length="501" mass="56266">MASSLLCFVFVLHLFCCPASSASSSTGDVKWIRTAKDTSDRLTVQTPNLTFSSDFNFTVGVTINRSLMYQTIVGFGGAFTDSASYVFSKLNSTHQAAILNMYFSEDGLRYNMGRLPIGSCDFSYNHYTYDEVRDDENLTHFTIEHDKGYIIPFIREANATLNKWSNDSLYILASPWSPPAWMKVLDLPYCPLSCLECRLKDKYKKTWAEYFVKFIEAYGGEGVRVWGVTVQNEPGACPVEYEGMHFDPETQRDFIKEYLGPSLRSSHPDVKLLIYDHNKNHVVKWVETIFSDPEASSYAWGTAVHWYSGDDFENLQSAHSLQPGKPILATEATVAREKNPENPKWEHGEHYAHDMIGDFNNWVVGFIDWNLLLDRYGGPNHAGPQECEGLIKCGSAAMILADLETQVLYPQVFYYYVGHISKYVPRGSVRINSRVTGSSSLECVAFLTPEKSIVVIVMNTGDESVEFKLADVATAGAAGEQSVQALKVQALPHSIQTFLYT</sequence>
<keyword evidence="6" id="KW-0746">Sphingolipid metabolism</keyword>
<dbReference type="Gene3D" id="2.60.40.1180">
    <property type="entry name" value="Golgi alpha-mannosidase II"/>
    <property type="match status" value="1"/>
</dbReference>
<evidence type="ECO:0000256" key="4">
    <source>
        <dbReference type="ARBA" id="ARBA00022729"/>
    </source>
</evidence>
<dbReference type="InterPro" id="IPR017853">
    <property type="entry name" value="GH"/>
</dbReference>
<evidence type="ECO:0000259" key="9">
    <source>
        <dbReference type="Pfam" id="PF17189"/>
    </source>
</evidence>
<dbReference type="InterPro" id="IPR013780">
    <property type="entry name" value="Glyco_hydro_b"/>
</dbReference>
<keyword evidence="11" id="KW-1185">Reference proteome</keyword>
<comment type="catalytic activity">
    <reaction evidence="1">
        <text>a beta-D-glucosyl-(1&lt;-&gt;1')-N-acylsphing-4-enine + H2O = an N-acylsphing-4-enine + D-glucose</text>
        <dbReference type="Rhea" id="RHEA:13269"/>
        <dbReference type="ChEBI" id="CHEBI:4167"/>
        <dbReference type="ChEBI" id="CHEBI:15377"/>
        <dbReference type="ChEBI" id="CHEBI:22801"/>
        <dbReference type="ChEBI" id="CHEBI:52639"/>
        <dbReference type="EC" id="3.2.1.45"/>
    </reaction>
    <physiologicalReaction direction="left-to-right" evidence="1">
        <dbReference type="Rhea" id="RHEA:13270"/>
    </physiologicalReaction>
</comment>
<evidence type="ECO:0000313" key="10">
    <source>
        <dbReference type="EnsemblMetazoa" id="Aqu2.1.32207_001"/>
    </source>
</evidence>
<name>A0A1X7UXW7_AMPQE</name>
<keyword evidence="6" id="KW-0443">Lipid metabolism</keyword>
<feature type="domain" description="Glycosyl hydrolase family 30 TIM-barrel" evidence="8">
    <location>
        <begin position="72"/>
        <end position="424"/>
    </location>
</feature>
<dbReference type="PANTHER" id="PTHR11069:SF23">
    <property type="entry name" value="LYSOSOMAL ACID GLUCOSYLCERAMIDASE"/>
    <property type="match status" value="1"/>
</dbReference>
<dbReference type="InterPro" id="IPR001139">
    <property type="entry name" value="Glyco_hydro_30"/>
</dbReference>
<dbReference type="Pfam" id="PF02055">
    <property type="entry name" value="Glyco_hydro_30"/>
    <property type="match status" value="1"/>
</dbReference>
<dbReference type="STRING" id="400682.A0A1X7UXW7"/>
<dbReference type="SUPFAM" id="SSF51445">
    <property type="entry name" value="(Trans)glycosidases"/>
    <property type="match status" value="1"/>
</dbReference>
<comment type="similarity">
    <text evidence="2 6">Belongs to the glycosyl hydrolase 30 family.</text>
</comment>
<feature type="signal peptide" evidence="7">
    <location>
        <begin position="1"/>
        <end position="21"/>
    </location>
</feature>
<accession>A0A1X7UXW7</accession>
<dbReference type="GO" id="GO:0006680">
    <property type="term" value="P:glucosylceramide catabolic process"/>
    <property type="evidence" value="ECO:0007669"/>
    <property type="project" value="TreeGrafter"/>
</dbReference>
<dbReference type="EnsemblMetazoa" id="XM_019996242.1">
    <property type="protein sequence ID" value="XP_019851801.1"/>
    <property type="gene ID" value="LOC100638213"/>
</dbReference>
<evidence type="ECO:0000313" key="11">
    <source>
        <dbReference type="Proteomes" id="UP000007879"/>
    </source>
</evidence>
<evidence type="ECO:0000256" key="6">
    <source>
        <dbReference type="RuleBase" id="RU361188"/>
    </source>
</evidence>
<proteinExistence type="inferred from homology"/>
<feature type="domain" description="Glycosyl hydrolase family 30 beta sandwich" evidence="9">
    <location>
        <begin position="427"/>
        <end position="498"/>
    </location>
</feature>
<organism evidence="10">
    <name type="scientific">Amphimedon queenslandica</name>
    <name type="common">Sponge</name>
    <dbReference type="NCBI Taxonomy" id="400682"/>
    <lineage>
        <taxon>Eukaryota</taxon>
        <taxon>Metazoa</taxon>
        <taxon>Porifera</taxon>
        <taxon>Demospongiae</taxon>
        <taxon>Heteroscleromorpha</taxon>
        <taxon>Haplosclerida</taxon>
        <taxon>Niphatidae</taxon>
        <taxon>Amphimedon</taxon>
    </lineage>
</organism>
<keyword evidence="4 7" id="KW-0732">Signal</keyword>
<dbReference type="Gene3D" id="3.20.20.80">
    <property type="entry name" value="Glycosidases"/>
    <property type="match status" value="1"/>
</dbReference>
<dbReference type="AlphaFoldDB" id="A0A1X7UXW7"/>
<evidence type="ECO:0000256" key="2">
    <source>
        <dbReference type="ARBA" id="ARBA00005382"/>
    </source>
</evidence>
<dbReference type="EnsemblMetazoa" id="Aqu2.1.32207_001">
    <property type="protein sequence ID" value="Aqu2.1.32207_001"/>
    <property type="gene ID" value="Aqu2.1.32207"/>
</dbReference>
<dbReference type="KEGG" id="aqu:100638213"/>
<reference evidence="11" key="1">
    <citation type="journal article" date="2010" name="Nature">
        <title>The Amphimedon queenslandica genome and the evolution of animal complexity.</title>
        <authorList>
            <person name="Srivastava M."/>
            <person name="Simakov O."/>
            <person name="Chapman J."/>
            <person name="Fahey B."/>
            <person name="Gauthier M.E."/>
            <person name="Mitros T."/>
            <person name="Richards G.S."/>
            <person name="Conaco C."/>
            <person name="Dacre M."/>
            <person name="Hellsten U."/>
            <person name="Larroux C."/>
            <person name="Putnam N.H."/>
            <person name="Stanke M."/>
            <person name="Adamska M."/>
            <person name="Darling A."/>
            <person name="Degnan S.M."/>
            <person name="Oakley T.H."/>
            <person name="Plachetzki D.C."/>
            <person name="Zhai Y."/>
            <person name="Adamski M."/>
            <person name="Calcino A."/>
            <person name="Cummins S.F."/>
            <person name="Goodstein D.M."/>
            <person name="Harris C."/>
            <person name="Jackson D.J."/>
            <person name="Leys S.P."/>
            <person name="Shu S."/>
            <person name="Woodcroft B.J."/>
            <person name="Vervoort M."/>
            <person name="Kosik K.S."/>
            <person name="Manning G."/>
            <person name="Degnan B.M."/>
            <person name="Rokhsar D.S."/>
        </authorList>
    </citation>
    <scope>NUCLEOTIDE SEQUENCE [LARGE SCALE GENOMIC DNA]</scope>
</reference>
<evidence type="ECO:0000256" key="3">
    <source>
        <dbReference type="ARBA" id="ARBA00012658"/>
    </source>
</evidence>
<dbReference type="eggNOG" id="KOG2099">
    <property type="taxonomic scope" value="Eukaryota"/>
</dbReference>
<dbReference type="InterPro" id="IPR033453">
    <property type="entry name" value="Glyco_hydro_30_TIM-barrel"/>
</dbReference>
<dbReference type="InterPro" id="IPR033452">
    <property type="entry name" value="GH30_C"/>
</dbReference>
<dbReference type="GO" id="GO:0016020">
    <property type="term" value="C:membrane"/>
    <property type="evidence" value="ECO:0007669"/>
    <property type="project" value="GOC"/>
</dbReference>
<dbReference type="EC" id="3.2.1.45" evidence="3 6"/>
<dbReference type="Proteomes" id="UP000007879">
    <property type="component" value="Unassembled WGS sequence"/>
</dbReference>
<keyword evidence="6" id="KW-0326">Glycosidase</keyword>
<dbReference type="Pfam" id="PF17189">
    <property type="entry name" value="Glyco_hydro_30C"/>
    <property type="match status" value="1"/>
</dbReference>
<dbReference type="InParanoid" id="A0A1X7UXW7"/>
<dbReference type="GO" id="GO:0004348">
    <property type="term" value="F:glucosylceramidase activity"/>
    <property type="evidence" value="ECO:0007669"/>
    <property type="project" value="UniProtKB-EC"/>
</dbReference>